<organism evidence="1 2">
    <name type="scientific">Acorus gramineus</name>
    <name type="common">Dwarf sweet flag</name>
    <dbReference type="NCBI Taxonomy" id="55184"/>
    <lineage>
        <taxon>Eukaryota</taxon>
        <taxon>Viridiplantae</taxon>
        <taxon>Streptophyta</taxon>
        <taxon>Embryophyta</taxon>
        <taxon>Tracheophyta</taxon>
        <taxon>Spermatophyta</taxon>
        <taxon>Magnoliopsida</taxon>
        <taxon>Liliopsida</taxon>
        <taxon>Acoraceae</taxon>
        <taxon>Acorus</taxon>
    </lineage>
</organism>
<evidence type="ECO:0000313" key="1">
    <source>
        <dbReference type="EMBL" id="KAK1267776.1"/>
    </source>
</evidence>
<dbReference type="Proteomes" id="UP001179952">
    <property type="component" value="Unassembled WGS sequence"/>
</dbReference>
<name>A0AAV9AUC3_ACOGR</name>
<reference evidence="1" key="1">
    <citation type="journal article" date="2023" name="Nat. Commun.">
        <title>Diploid and tetraploid genomes of Acorus and the evolution of monocots.</title>
        <authorList>
            <person name="Ma L."/>
            <person name="Liu K.W."/>
            <person name="Li Z."/>
            <person name="Hsiao Y.Y."/>
            <person name="Qi Y."/>
            <person name="Fu T."/>
            <person name="Tang G.D."/>
            <person name="Zhang D."/>
            <person name="Sun W.H."/>
            <person name="Liu D.K."/>
            <person name="Li Y."/>
            <person name="Chen G.Z."/>
            <person name="Liu X.D."/>
            <person name="Liao X.Y."/>
            <person name="Jiang Y.T."/>
            <person name="Yu X."/>
            <person name="Hao Y."/>
            <person name="Huang J."/>
            <person name="Zhao X.W."/>
            <person name="Ke S."/>
            <person name="Chen Y.Y."/>
            <person name="Wu W.L."/>
            <person name="Hsu J.L."/>
            <person name="Lin Y.F."/>
            <person name="Huang M.D."/>
            <person name="Li C.Y."/>
            <person name="Huang L."/>
            <person name="Wang Z.W."/>
            <person name="Zhao X."/>
            <person name="Zhong W.Y."/>
            <person name="Peng D.H."/>
            <person name="Ahmad S."/>
            <person name="Lan S."/>
            <person name="Zhang J.S."/>
            <person name="Tsai W.C."/>
            <person name="Van de Peer Y."/>
            <person name="Liu Z.J."/>
        </authorList>
    </citation>
    <scope>NUCLEOTIDE SEQUENCE</scope>
    <source>
        <strain evidence="1">SCP</strain>
    </source>
</reference>
<reference evidence="1" key="2">
    <citation type="submission" date="2023-06" db="EMBL/GenBank/DDBJ databases">
        <authorList>
            <person name="Ma L."/>
            <person name="Liu K.-W."/>
            <person name="Li Z."/>
            <person name="Hsiao Y.-Y."/>
            <person name="Qi Y."/>
            <person name="Fu T."/>
            <person name="Tang G."/>
            <person name="Zhang D."/>
            <person name="Sun W.-H."/>
            <person name="Liu D.-K."/>
            <person name="Li Y."/>
            <person name="Chen G.-Z."/>
            <person name="Liu X.-D."/>
            <person name="Liao X.-Y."/>
            <person name="Jiang Y.-T."/>
            <person name="Yu X."/>
            <person name="Hao Y."/>
            <person name="Huang J."/>
            <person name="Zhao X.-W."/>
            <person name="Ke S."/>
            <person name="Chen Y.-Y."/>
            <person name="Wu W.-L."/>
            <person name="Hsu J.-L."/>
            <person name="Lin Y.-F."/>
            <person name="Huang M.-D."/>
            <person name="Li C.-Y."/>
            <person name="Huang L."/>
            <person name="Wang Z.-W."/>
            <person name="Zhao X."/>
            <person name="Zhong W.-Y."/>
            <person name="Peng D.-H."/>
            <person name="Ahmad S."/>
            <person name="Lan S."/>
            <person name="Zhang J.-S."/>
            <person name="Tsai W.-C."/>
            <person name="Van De Peer Y."/>
            <person name="Liu Z.-J."/>
        </authorList>
    </citation>
    <scope>NUCLEOTIDE SEQUENCE</scope>
    <source>
        <strain evidence="1">SCP</strain>
        <tissue evidence="1">Leaves</tissue>
    </source>
</reference>
<gene>
    <name evidence="1" type="ORF">QJS04_geneDACA017109</name>
</gene>
<comment type="caution">
    <text evidence="1">The sequence shown here is derived from an EMBL/GenBank/DDBJ whole genome shotgun (WGS) entry which is preliminary data.</text>
</comment>
<sequence>MGRVVSRPPIPTTEEVVKLVHSTLKLNPLAIADELKLHNGRSVRLSWLRDNLAKRMRKMPTHSVEHGCMSTFCHSDLRMETMSMMNYLGPPHGRDVEITRIAKE</sequence>
<dbReference type="EMBL" id="JAUJYN010000006">
    <property type="protein sequence ID" value="KAK1267776.1"/>
    <property type="molecule type" value="Genomic_DNA"/>
</dbReference>
<keyword evidence="2" id="KW-1185">Reference proteome</keyword>
<accession>A0AAV9AUC3</accession>
<evidence type="ECO:0000313" key="2">
    <source>
        <dbReference type="Proteomes" id="UP001179952"/>
    </source>
</evidence>
<proteinExistence type="predicted"/>
<protein>
    <submittedName>
        <fullName evidence="1">Uncharacterized protein</fullName>
    </submittedName>
</protein>
<dbReference type="AlphaFoldDB" id="A0AAV9AUC3"/>